<proteinExistence type="inferred from homology"/>
<feature type="compositionally biased region" description="Acidic residues" evidence="13">
    <location>
        <begin position="260"/>
        <end position="273"/>
    </location>
</feature>
<feature type="active site" description="Proton donor" evidence="11">
    <location>
        <position position="10"/>
    </location>
</feature>
<evidence type="ECO:0000256" key="7">
    <source>
        <dbReference type="ARBA" id="ARBA00022801"/>
    </source>
</evidence>
<feature type="compositionally biased region" description="Basic and acidic residues" evidence="13">
    <location>
        <begin position="600"/>
        <end position="609"/>
    </location>
</feature>
<dbReference type="InterPro" id="IPR036412">
    <property type="entry name" value="HAD-like_sf"/>
</dbReference>
<feature type="compositionally biased region" description="Acidic residues" evidence="13">
    <location>
        <begin position="286"/>
        <end position="308"/>
    </location>
</feature>
<keyword evidence="12" id="KW-0175">Coiled coil</keyword>
<evidence type="ECO:0000256" key="6">
    <source>
        <dbReference type="ARBA" id="ARBA00022723"/>
    </source>
</evidence>
<comment type="pathway">
    <text evidence="2">Amino-acid biosynthesis; L-serine biosynthesis; L-serine from 3-phospho-D-glycerate: step 3/3.</text>
</comment>
<comment type="caution">
    <text evidence="14">The sequence shown here is derived from an EMBL/GenBank/DDBJ whole genome shotgun (WGS) entry which is preliminary data.</text>
</comment>
<evidence type="ECO:0000256" key="11">
    <source>
        <dbReference type="PIRSR" id="PIRSR604469-1"/>
    </source>
</evidence>
<evidence type="ECO:0000256" key="13">
    <source>
        <dbReference type="SAM" id="MobiDB-lite"/>
    </source>
</evidence>
<evidence type="ECO:0000313" key="15">
    <source>
        <dbReference type="Proteomes" id="UP000077066"/>
    </source>
</evidence>
<evidence type="ECO:0000256" key="8">
    <source>
        <dbReference type="ARBA" id="ARBA00022842"/>
    </source>
</evidence>
<feature type="region of interest" description="Disordered" evidence="13">
    <location>
        <begin position="581"/>
        <end position="609"/>
    </location>
</feature>
<organism evidence="14 15">
    <name type="scientific">Methanobrevibacter filiformis</name>
    <dbReference type="NCBI Taxonomy" id="55758"/>
    <lineage>
        <taxon>Archaea</taxon>
        <taxon>Methanobacteriati</taxon>
        <taxon>Methanobacteriota</taxon>
        <taxon>Methanomada group</taxon>
        <taxon>Methanobacteria</taxon>
        <taxon>Methanobacteriales</taxon>
        <taxon>Methanobacteriaceae</taxon>
        <taxon>Methanobrevibacter</taxon>
    </lineage>
</organism>
<sequence length="635" mass="71605">MIKLVVFDLDNVIINGEAIDEIGKLVNVEDKIAEITDQAMKGDMDFETSIKQRVQLLKGAPVEKIKELAENLTLMDGAEKTIKSLKDQDIQVAVISGSFDLVANPLKEKLGIDHVFTNTLIEENGKLTGEVTGPLVEGSKADVLLNFIKDQNINIEECLAIGDGANDISMLEAAEIGVAFNAKPAVKEIADVILEDKDLTGVLTIISNFEEESGSNIDATEAVNDAEVAKDEENEAVNDIVVEETETDVEDVETAKTDVVADDAENTDSDVVADDAKTDVDKDETADVEESEATEDNGAEESEDDAGADVDKDETADVEESEAIDSNVEESESSKDKDFKKQDRKQKRRNELPKTDFVASDDPKEVRQQKDEREQLITQIAAEREEFNKEAKEQRKIRDELNDSLKESLKLAIEFRDKRNKINESVEENKKLRDAVNDKLKKLEFSSGRRDKIKLENEIAKIDKIIETRVLDIKKENQLVKNANDLRKQLNEIQEDEKLKNEAQALKKESEEHHAKVVELSEDAQKFHENMLTYFRETDEIRTSADNAHKLFVKSRKAASAKHEEFKIVLSEIHVINKKLGNSRPKRRSSNNDRQFNAKKNREEKEKAEDIFDKFKKGKKLTTEELLLLQKHDIS</sequence>
<evidence type="ECO:0000256" key="12">
    <source>
        <dbReference type="SAM" id="Coils"/>
    </source>
</evidence>
<evidence type="ECO:0000313" key="14">
    <source>
        <dbReference type="EMBL" id="KZX10621.1"/>
    </source>
</evidence>
<dbReference type="SUPFAM" id="SSF56784">
    <property type="entry name" value="HAD-like"/>
    <property type="match status" value="1"/>
</dbReference>
<keyword evidence="5" id="KW-0028">Amino-acid biosynthesis</keyword>
<dbReference type="SFLD" id="SFLDS00003">
    <property type="entry name" value="Haloacid_Dehalogenase"/>
    <property type="match status" value="1"/>
</dbReference>
<keyword evidence="6" id="KW-0479">Metal-binding</keyword>
<evidence type="ECO:0000256" key="1">
    <source>
        <dbReference type="ARBA" id="ARBA00001946"/>
    </source>
</evidence>
<dbReference type="SFLD" id="SFLDG01137">
    <property type="entry name" value="C1.6.1:_Phosphoserine_Phosphat"/>
    <property type="match status" value="1"/>
</dbReference>
<keyword evidence="8" id="KW-0460">Magnesium</keyword>
<accession>A0A165ZEV4</accession>
<keyword evidence="7 14" id="KW-0378">Hydrolase</keyword>
<feature type="compositionally biased region" description="Basic and acidic residues" evidence="13">
    <location>
        <begin position="274"/>
        <end position="285"/>
    </location>
</feature>
<dbReference type="Gene3D" id="3.40.50.1000">
    <property type="entry name" value="HAD superfamily/HAD-like"/>
    <property type="match status" value="1"/>
</dbReference>
<dbReference type="InterPro" id="IPR055545">
    <property type="entry name" value="DUF7121"/>
</dbReference>
<evidence type="ECO:0000256" key="5">
    <source>
        <dbReference type="ARBA" id="ARBA00022605"/>
    </source>
</evidence>
<dbReference type="AlphaFoldDB" id="A0A165ZEV4"/>
<dbReference type="EMBL" id="LWMT01000269">
    <property type="protein sequence ID" value="KZX10621.1"/>
    <property type="molecule type" value="Genomic_DNA"/>
</dbReference>
<dbReference type="EC" id="3.1.3.3" evidence="4"/>
<feature type="region of interest" description="Disordered" evidence="13">
    <location>
        <begin position="244"/>
        <end position="372"/>
    </location>
</feature>
<dbReference type="Pfam" id="PF23435">
    <property type="entry name" value="DUF7121"/>
    <property type="match status" value="1"/>
</dbReference>
<evidence type="ECO:0000256" key="3">
    <source>
        <dbReference type="ARBA" id="ARBA00009184"/>
    </source>
</evidence>
<comment type="cofactor">
    <cofactor evidence="1">
        <name>Mg(2+)</name>
        <dbReference type="ChEBI" id="CHEBI:18420"/>
    </cofactor>
</comment>
<dbReference type="PATRIC" id="fig|55758.3.peg.1917"/>
<dbReference type="PANTHER" id="PTHR43344">
    <property type="entry name" value="PHOSPHOSERINE PHOSPHATASE"/>
    <property type="match status" value="1"/>
</dbReference>
<reference evidence="14 15" key="1">
    <citation type="submission" date="2016-04" db="EMBL/GenBank/DDBJ databases">
        <title>Genome sequence of Methanobrevibacter filiformis DSM 11501.</title>
        <authorList>
            <person name="Poehlein A."/>
            <person name="Seedorf H."/>
            <person name="Daniel R."/>
        </authorList>
    </citation>
    <scope>NUCLEOTIDE SEQUENCE [LARGE SCALE GENOMIC DNA]</scope>
    <source>
        <strain evidence="14 15">DSM 11501</strain>
    </source>
</reference>
<dbReference type="NCBIfam" id="TIGR01488">
    <property type="entry name" value="HAD-SF-IB"/>
    <property type="match status" value="1"/>
</dbReference>
<dbReference type="GO" id="GO:0000287">
    <property type="term" value="F:magnesium ion binding"/>
    <property type="evidence" value="ECO:0007669"/>
    <property type="project" value="TreeGrafter"/>
</dbReference>
<dbReference type="GO" id="GO:0036424">
    <property type="term" value="F:L-phosphoserine phosphatase activity"/>
    <property type="evidence" value="ECO:0007669"/>
    <property type="project" value="InterPro"/>
</dbReference>
<evidence type="ECO:0000256" key="2">
    <source>
        <dbReference type="ARBA" id="ARBA00005135"/>
    </source>
</evidence>
<evidence type="ECO:0000256" key="4">
    <source>
        <dbReference type="ARBA" id="ARBA00012640"/>
    </source>
</evidence>
<keyword evidence="15" id="KW-1185">Reference proteome</keyword>
<dbReference type="Pfam" id="PF00702">
    <property type="entry name" value="Hydrolase"/>
    <property type="match status" value="1"/>
</dbReference>
<evidence type="ECO:0000256" key="10">
    <source>
        <dbReference type="ARBA" id="ARBA00031693"/>
    </source>
</evidence>
<dbReference type="InterPro" id="IPR023214">
    <property type="entry name" value="HAD_sf"/>
</dbReference>
<dbReference type="RefSeq" id="WP_066973635.1">
    <property type="nucleotide sequence ID" value="NZ_LWMT01000269.1"/>
</dbReference>
<feature type="compositionally biased region" description="Acidic residues" evidence="13">
    <location>
        <begin position="316"/>
        <end position="331"/>
    </location>
</feature>
<dbReference type="Proteomes" id="UP000077066">
    <property type="component" value="Unassembled WGS sequence"/>
</dbReference>
<dbReference type="InterPro" id="IPR004469">
    <property type="entry name" value="PSP"/>
</dbReference>
<dbReference type="GO" id="GO:0005737">
    <property type="term" value="C:cytoplasm"/>
    <property type="evidence" value="ECO:0007669"/>
    <property type="project" value="TreeGrafter"/>
</dbReference>
<protein>
    <recommendedName>
        <fullName evidence="4">phosphoserine phosphatase</fullName>
        <ecNumber evidence="4">3.1.3.3</ecNumber>
    </recommendedName>
    <alternativeName>
        <fullName evidence="10">O-phosphoserine phosphohydrolase</fullName>
    </alternativeName>
</protein>
<dbReference type="PANTHER" id="PTHR43344:SF2">
    <property type="entry name" value="PHOSPHOSERINE PHOSPHATASE"/>
    <property type="match status" value="1"/>
</dbReference>
<comment type="similarity">
    <text evidence="3">Belongs to the HAD-like hydrolase superfamily. SerB family.</text>
</comment>
<dbReference type="GO" id="GO:0006564">
    <property type="term" value="P:L-serine biosynthetic process"/>
    <property type="evidence" value="ECO:0007669"/>
    <property type="project" value="UniProtKB-KW"/>
</dbReference>
<dbReference type="SFLD" id="SFLDG01136">
    <property type="entry name" value="C1.6:_Phosphoserine_Phosphatas"/>
    <property type="match status" value="1"/>
</dbReference>
<dbReference type="STRING" id="55758.MBFIL_17050"/>
<feature type="coiled-coil region" evidence="12">
    <location>
        <begin position="473"/>
        <end position="523"/>
    </location>
</feature>
<dbReference type="InterPro" id="IPR050582">
    <property type="entry name" value="HAD-like_SerB"/>
</dbReference>
<feature type="active site" description="Nucleophile" evidence="11">
    <location>
        <position position="8"/>
    </location>
</feature>
<keyword evidence="9" id="KW-0718">Serine biosynthesis</keyword>
<feature type="compositionally biased region" description="Basic and acidic residues" evidence="13">
    <location>
        <begin position="361"/>
        <end position="372"/>
    </location>
</feature>
<dbReference type="SFLD" id="SFLDF00029">
    <property type="entry name" value="phosphoserine_phosphatase"/>
    <property type="match status" value="1"/>
</dbReference>
<dbReference type="OrthoDB" id="10041at2157"/>
<gene>
    <name evidence="14" type="primary">serB</name>
    <name evidence="14" type="ORF">MBFIL_17050</name>
</gene>
<dbReference type="NCBIfam" id="TIGR00338">
    <property type="entry name" value="serB"/>
    <property type="match status" value="1"/>
</dbReference>
<dbReference type="UniPathway" id="UPA00135">
    <property type="reaction ID" value="UER00198"/>
</dbReference>
<name>A0A165ZEV4_9EURY</name>
<evidence type="ECO:0000256" key="9">
    <source>
        <dbReference type="ARBA" id="ARBA00023299"/>
    </source>
</evidence>
<feature type="compositionally biased region" description="Basic and acidic residues" evidence="13">
    <location>
        <begin position="332"/>
        <end position="341"/>
    </location>
</feature>